<comment type="caution">
    <text evidence="1">The sequence shown here is derived from an EMBL/GenBank/DDBJ whole genome shotgun (WGS) entry which is preliminary data.</text>
</comment>
<dbReference type="PANTHER" id="PTHR43235">
    <property type="entry name" value="GLUTAMINE AMIDOTRANSFERASE PB2B2.05-RELATED"/>
    <property type="match status" value="1"/>
</dbReference>
<keyword evidence="2" id="KW-1185">Reference proteome</keyword>
<evidence type="ECO:0000313" key="1">
    <source>
        <dbReference type="EMBL" id="MBG6093920.1"/>
    </source>
</evidence>
<dbReference type="InterPro" id="IPR029062">
    <property type="entry name" value="Class_I_gatase-like"/>
</dbReference>
<dbReference type="Gene3D" id="3.40.50.880">
    <property type="match status" value="1"/>
</dbReference>
<protein>
    <submittedName>
        <fullName evidence="1">Glutamine amidotransferase</fullName>
    </submittedName>
</protein>
<keyword evidence="1" id="KW-0315">Glutamine amidotransferase</keyword>
<dbReference type="GO" id="GO:0005829">
    <property type="term" value="C:cytosol"/>
    <property type="evidence" value="ECO:0007669"/>
    <property type="project" value="TreeGrafter"/>
</dbReference>
<dbReference type="CDD" id="cd01745">
    <property type="entry name" value="GATase1_2"/>
    <property type="match status" value="1"/>
</dbReference>
<dbReference type="PANTHER" id="PTHR43235:SF1">
    <property type="entry name" value="GLUTAMINE AMIDOTRANSFERASE PB2B2.05-RELATED"/>
    <property type="match status" value="1"/>
</dbReference>
<name>A0A931GPH6_9ACTN</name>
<accession>A0A931GPH6</accession>
<dbReference type="Pfam" id="PF07722">
    <property type="entry name" value="Peptidase_C26"/>
    <property type="match status" value="1"/>
</dbReference>
<gene>
    <name evidence="1" type="ORF">IW256_008033</name>
</gene>
<proteinExistence type="predicted"/>
<dbReference type="PROSITE" id="PS51273">
    <property type="entry name" value="GATASE_TYPE_1"/>
    <property type="match status" value="1"/>
</dbReference>
<reference evidence="1" key="1">
    <citation type="submission" date="2020-11" db="EMBL/GenBank/DDBJ databases">
        <title>Sequencing the genomes of 1000 actinobacteria strains.</title>
        <authorList>
            <person name="Klenk H.-P."/>
        </authorList>
    </citation>
    <scope>NUCLEOTIDE SEQUENCE</scope>
    <source>
        <strain evidence="1">DSM 43175</strain>
    </source>
</reference>
<dbReference type="SUPFAM" id="SSF52317">
    <property type="entry name" value="Class I glutamine amidotransferase-like"/>
    <property type="match status" value="1"/>
</dbReference>
<sequence length="233" mass="24687">MTTVGIVAGASRRHLRLHRAYVDAVIAAGGTPLLVPSALVDHRLAQALRPAAALLLTGGGDIQPERYGAVASTTLLEVDLDRDEAELRAFHAARERGLRVLGVCRGAQIMAVATGGTLVQDLPARGLPPHLDASEGAGYAALRHPVKTEPGSLADHLLAGMDTVNSHHHQAIADPGELLRPTAWAPDGVIEAVEGPDALGVQWHPELDVRADRRHLRAFQWLVHGERGRGDGS</sequence>
<evidence type="ECO:0000313" key="2">
    <source>
        <dbReference type="Proteomes" id="UP000614047"/>
    </source>
</evidence>
<dbReference type="InterPro" id="IPR044668">
    <property type="entry name" value="PuuD-like"/>
</dbReference>
<organism evidence="1 2">
    <name type="scientific">Actinomadura viridis</name>
    <dbReference type="NCBI Taxonomy" id="58110"/>
    <lineage>
        <taxon>Bacteria</taxon>
        <taxon>Bacillati</taxon>
        <taxon>Actinomycetota</taxon>
        <taxon>Actinomycetes</taxon>
        <taxon>Streptosporangiales</taxon>
        <taxon>Thermomonosporaceae</taxon>
        <taxon>Actinomadura</taxon>
    </lineage>
</organism>
<dbReference type="AlphaFoldDB" id="A0A931GPH6"/>
<dbReference type="RefSeq" id="WP_197015920.1">
    <property type="nucleotide sequence ID" value="NZ_BAABES010000003.1"/>
</dbReference>
<dbReference type="Proteomes" id="UP000614047">
    <property type="component" value="Unassembled WGS sequence"/>
</dbReference>
<dbReference type="InterPro" id="IPR011697">
    <property type="entry name" value="Peptidase_C26"/>
</dbReference>
<dbReference type="EMBL" id="JADOUA010000001">
    <property type="protein sequence ID" value="MBG6093920.1"/>
    <property type="molecule type" value="Genomic_DNA"/>
</dbReference>
<dbReference type="GO" id="GO:0016811">
    <property type="term" value="F:hydrolase activity, acting on carbon-nitrogen (but not peptide) bonds, in linear amides"/>
    <property type="evidence" value="ECO:0007669"/>
    <property type="project" value="InterPro"/>
</dbReference>